<protein>
    <submittedName>
        <fullName evidence="1">Uncharacterized protein</fullName>
    </submittedName>
</protein>
<organism evidence="1 2">
    <name type="scientific">Trichonephila inaurata madagascariensis</name>
    <dbReference type="NCBI Taxonomy" id="2747483"/>
    <lineage>
        <taxon>Eukaryota</taxon>
        <taxon>Metazoa</taxon>
        <taxon>Ecdysozoa</taxon>
        <taxon>Arthropoda</taxon>
        <taxon>Chelicerata</taxon>
        <taxon>Arachnida</taxon>
        <taxon>Araneae</taxon>
        <taxon>Araneomorphae</taxon>
        <taxon>Entelegynae</taxon>
        <taxon>Araneoidea</taxon>
        <taxon>Nephilidae</taxon>
        <taxon>Trichonephila</taxon>
        <taxon>Trichonephila inaurata</taxon>
    </lineage>
</organism>
<reference evidence="1" key="1">
    <citation type="submission" date="2020-08" db="EMBL/GenBank/DDBJ databases">
        <title>Multicomponent nature underlies the extraordinary mechanical properties of spider dragline silk.</title>
        <authorList>
            <person name="Kono N."/>
            <person name="Nakamura H."/>
            <person name="Mori M."/>
            <person name="Yoshida Y."/>
            <person name="Ohtoshi R."/>
            <person name="Malay A.D."/>
            <person name="Moran D.A.P."/>
            <person name="Tomita M."/>
            <person name="Numata K."/>
            <person name="Arakawa K."/>
        </authorList>
    </citation>
    <scope>NUCLEOTIDE SEQUENCE</scope>
</reference>
<evidence type="ECO:0000313" key="1">
    <source>
        <dbReference type="EMBL" id="GFY70378.1"/>
    </source>
</evidence>
<sequence length="68" mass="8003">MDSLDITNKTILLIRNHSKKAFVSYQLKPKETKTGFPLMSSIWRISSNKNLASKMLERSKFYKYKIYA</sequence>
<accession>A0A8X6YGP7</accession>
<dbReference type="EMBL" id="BMAV01018208">
    <property type="protein sequence ID" value="GFY70378.1"/>
    <property type="molecule type" value="Genomic_DNA"/>
</dbReference>
<comment type="caution">
    <text evidence="1">The sequence shown here is derived from an EMBL/GenBank/DDBJ whole genome shotgun (WGS) entry which is preliminary data.</text>
</comment>
<dbReference type="AlphaFoldDB" id="A0A8X6YGP7"/>
<gene>
    <name evidence="1" type="ORF">TNIN_209533</name>
</gene>
<keyword evidence="2" id="KW-1185">Reference proteome</keyword>
<evidence type="ECO:0000313" key="2">
    <source>
        <dbReference type="Proteomes" id="UP000886998"/>
    </source>
</evidence>
<proteinExistence type="predicted"/>
<name>A0A8X6YGP7_9ARAC</name>
<dbReference type="Proteomes" id="UP000886998">
    <property type="component" value="Unassembled WGS sequence"/>
</dbReference>